<organism evidence="1 2">
    <name type="scientific">Morus notabilis</name>
    <dbReference type="NCBI Taxonomy" id="981085"/>
    <lineage>
        <taxon>Eukaryota</taxon>
        <taxon>Viridiplantae</taxon>
        <taxon>Streptophyta</taxon>
        <taxon>Embryophyta</taxon>
        <taxon>Tracheophyta</taxon>
        <taxon>Spermatophyta</taxon>
        <taxon>Magnoliopsida</taxon>
        <taxon>eudicotyledons</taxon>
        <taxon>Gunneridae</taxon>
        <taxon>Pentapetalae</taxon>
        <taxon>rosids</taxon>
        <taxon>fabids</taxon>
        <taxon>Rosales</taxon>
        <taxon>Moraceae</taxon>
        <taxon>Moreae</taxon>
        <taxon>Morus</taxon>
    </lineage>
</organism>
<sequence length="79" mass="8985">MKIRRTEWRSNSQFRGACSGVGVMARHHIRWAGDAIAEPLLSVSPSGPEEDQSINGAEIFCLWCLDSGETRKRREKKRK</sequence>
<dbReference type="AlphaFoldDB" id="W9QZQ6"/>
<name>W9QZQ6_9ROSA</name>
<evidence type="ECO:0000313" key="1">
    <source>
        <dbReference type="EMBL" id="EXB46064.1"/>
    </source>
</evidence>
<dbReference type="EMBL" id="KE343920">
    <property type="protein sequence ID" value="EXB46064.1"/>
    <property type="molecule type" value="Genomic_DNA"/>
</dbReference>
<dbReference type="Proteomes" id="UP000030645">
    <property type="component" value="Unassembled WGS sequence"/>
</dbReference>
<protein>
    <submittedName>
        <fullName evidence="1">Uncharacterized protein</fullName>
    </submittedName>
</protein>
<evidence type="ECO:0000313" key="2">
    <source>
        <dbReference type="Proteomes" id="UP000030645"/>
    </source>
</evidence>
<reference evidence="2" key="1">
    <citation type="submission" date="2013-01" db="EMBL/GenBank/DDBJ databases">
        <title>Draft Genome Sequence of a Mulberry Tree, Morus notabilis C.K. Schneid.</title>
        <authorList>
            <person name="He N."/>
            <person name="Zhao S."/>
        </authorList>
    </citation>
    <scope>NUCLEOTIDE SEQUENCE</scope>
</reference>
<accession>W9QZQ6</accession>
<gene>
    <name evidence="1" type="ORF">L484_015925</name>
</gene>
<proteinExistence type="predicted"/>
<keyword evidence="2" id="KW-1185">Reference proteome</keyword>